<protein>
    <submittedName>
        <fullName evidence="5">Acyl-CoA synthetases (AMP-forming)/AMP-acid ligases II</fullName>
        <ecNumber evidence="5">6.2.1.26</ecNumber>
    </submittedName>
</protein>
<evidence type="ECO:0000256" key="1">
    <source>
        <dbReference type="ARBA" id="ARBA00006432"/>
    </source>
</evidence>
<dbReference type="STRING" id="529884.Rhola_00002070"/>
<dbReference type="Gene3D" id="3.30.300.30">
    <property type="match status" value="1"/>
</dbReference>
<dbReference type="EMBL" id="CP007490">
    <property type="protein sequence ID" value="AIC47034.1"/>
    <property type="molecule type" value="Genomic_DNA"/>
</dbReference>
<dbReference type="OrthoDB" id="9803968at2"/>
<dbReference type="InterPro" id="IPR045851">
    <property type="entry name" value="AMP-bd_C_sf"/>
</dbReference>
<reference evidence="5 6" key="1">
    <citation type="journal article" date="2014" name="Int. J. Syst. Evol. Microbiol.">
        <title>Rhodoluna lacicola gen. nov., sp. nov., a planktonic freshwater bacterium with stream-lined genome.</title>
        <authorList>
            <person name="Hahn M."/>
            <person name="Schmidt J."/>
            <person name="Taipale S.J."/>
            <person name="Doolittle W.F."/>
            <person name="Koll U."/>
        </authorList>
    </citation>
    <scope>NUCLEOTIDE SEQUENCE [LARGE SCALE GENOMIC DNA]</scope>
    <source>
        <strain evidence="5 6">MWH-Ta8</strain>
    </source>
</reference>
<dbReference type="PANTHER" id="PTHR43201:SF5">
    <property type="entry name" value="MEDIUM-CHAIN ACYL-COA LIGASE ACSF2, MITOCHONDRIAL"/>
    <property type="match status" value="1"/>
</dbReference>
<evidence type="ECO:0000313" key="6">
    <source>
        <dbReference type="Proteomes" id="UP000067708"/>
    </source>
</evidence>
<evidence type="ECO:0000259" key="3">
    <source>
        <dbReference type="Pfam" id="PF00501"/>
    </source>
</evidence>
<gene>
    <name evidence="5" type="ORF">Rhola_00002070</name>
</gene>
<dbReference type="Proteomes" id="UP000067708">
    <property type="component" value="Chromosome"/>
</dbReference>
<name>A0A060JL94_9MICO</name>
<comment type="similarity">
    <text evidence="1">Belongs to the ATP-dependent AMP-binding enzyme family.</text>
</comment>
<evidence type="ECO:0000256" key="2">
    <source>
        <dbReference type="ARBA" id="ARBA00022598"/>
    </source>
</evidence>
<evidence type="ECO:0000313" key="5">
    <source>
        <dbReference type="EMBL" id="AIC47034.1"/>
    </source>
</evidence>
<dbReference type="Gene3D" id="3.40.50.12780">
    <property type="entry name" value="N-terminal domain of ligase-like"/>
    <property type="match status" value="1"/>
</dbReference>
<feature type="domain" description="AMP-binding enzyme C-terminal" evidence="4">
    <location>
        <begin position="289"/>
        <end position="360"/>
    </location>
</feature>
<dbReference type="KEGG" id="rla:Rhola_00002070"/>
<dbReference type="InterPro" id="IPR025110">
    <property type="entry name" value="AMP-bd_C"/>
</dbReference>
<dbReference type="InterPro" id="IPR042099">
    <property type="entry name" value="ANL_N_sf"/>
</dbReference>
<dbReference type="InterPro" id="IPR000873">
    <property type="entry name" value="AMP-dep_synth/lig_dom"/>
</dbReference>
<dbReference type="GO" id="GO:0006631">
    <property type="term" value="P:fatty acid metabolic process"/>
    <property type="evidence" value="ECO:0007669"/>
    <property type="project" value="TreeGrafter"/>
</dbReference>
<dbReference type="EC" id="6.2.1.26" evidence="5"/>
<proteinExistence type="inferred from homology"/>
<dbReference type="RefSeq" id="WP_051636155.1">
    <property type="nucleotide sequence ID" value="NZ_CP007490.1"/>
</dbReference>
<dbReference type="eggNOG" id="COG0318">
    <property type="taxonomic scope" value="Bacteria"/>
</dbReference>
<keyword evidence="6" id="KW-1185">Reference proteome</keyword>
<dbReference type="GO" id="GO:0031956">
    <property type="term" value="F:medium-chain fatty acid-CoA ligase activity"/>
    <property type="evidence" value="ECO:0007669"/>
    <property type="project" value="TreeGrafter"/>
</dbReference>
<sequence>MAKPLKLIAANDTFGALVAFADVLDGKCALFITAPEVNGKMPETHGLPNEVADDVALIVETSGSTGRPKRIEISREALIASAKAASFVLDAAENSSQWLLALPINYIAGANVLIRSVLAGTQPVMMNTAVPFTAEAFANSAMHLKEEKKFTSLVPTQLTRLAAAAEHDEFVLEQLRKFDAILVGGQAADHVLIGKLESLGVNIVTTYGMTETCGGCIYNGLPIGDTELKLVDGRIAIKNSMLANVPVDDDGFFVTSDAGEITDDGRLAVLGRVDRVINSGGVKVSLDRVEQLGIRVTGVNDLAAAAIHDMEWGQRVCIAYVGSPEVADDIARVLANDLGPAGKPVQVIRVDKLPKTANDKNDLIAISKLFEENQ</sequence>
<accession>A0A060JL94</accession>
<dbReference type="HOGENOM" id="CLU_000022_59_3_11"/>
<feature type="domain" description="AMP-dependent synthetase/ligase" evidence="3">
    <location>
        <begin position="48"/>
        <end position="224"/>
    </location>
</feature>
<dbReference type="SUPFAM" id="SSF56801">
    <property type="entry name" value="Acetyl-CoA synthetase-like"/>
    <property type="match status" value="1"/>
</dbReference>
<dbReference type="Pfam" id="PF13193">
    <property type="entry name" value="AMP-binding_C"/>
    <property type="match status" value="1"/>
</dbReference>
<evidence type="ECO:0000259" key="4">
    <source>
        <dbReference type="Pfam" id="PF13193"/>
    </source>
</evidence>
<dbReference type="PANTHER" id="PTHR43201">
    <property type="entry name" value="ACYL-COA SYNTHETASE"/>
    <property type="match status" value="1"/>
</dbReference>
<dbReference type="AlphaFoldDB" id="A0A060JL94"/>
<dbReference type="Pfam" id="PF00501">
    <property type="entry name" value="AMP-binding"/>
    <property type="match status" value="1"/>
</dbReference>
<organism evidence="5 6">
    <name type="scientific">Rhodoluna lacicola</name>
    <dbReference type="NCBI Taxonomy" id="529884"/>
    <lineage>
        <taxon>Bacteria</taxon>
        <taxon>Bacillati</taxon>
        <taxon>Actinomycetota</taxon>
        <taxon>Actinomycetes</taxon>
        <taxon>Micrococcales</taxon>
        <taxon>Microbacteriaceae</taxon>
        <taxon>Luna cluster</taxon>
        <taxon>Luna-1 subcluster</taxon>
        <taxon>Rhodoluna</taxon>
    </lineage>
</organism>
<dbReference type="GO" id="GO:0008756">
    <property type="term" value="F:o-succinylbenzoate-CoA ligase activity"/>
    <property type="evidence" value="ECO:0007669"/>
    <property type="project" value="UniProtKB-EC"/>
</dbReference>
<keyword evidence="2 5" id="KW-0436">Ligase</keyword>
<dbReference type="PATRIC" id="fig|529884.3.peg.196"/>